<feature type="region of interest" description="Disordered" evidence="1">
    <location>
        <begin position="17"/>
        <end position="44"/>
    </location>
</feature>
<protein>
    <submittedName>
        <fullName evidence="2">Uncharacterized protein</fullName>
    </submittedName>
</protein>
<evidence type="ECO:0000313" key="3">
    <source>
        <dbReference type="Proteomes" id="UP000001784"/>
    </source>
</evidence>
<dbReference type="AlphaFoldDB" id="A0LPI5"/>
<dbReference type="Proteomes" id="UP000001784">
    <property type="component" value="Chromosome"/>
</dbReference>
<reference evidence="2 3" key="1">
    <citation type="submission" date="2006-10" db="EMBL/GenBank/DDBJ databases">
        <title>Complete sequence of Syntrophobacter fumaroxidans MPOB.</title>
        <authorList>
            <consortium name="US DOE Joint Genome Institute"/>
            <person name="Copeland A."/>
            <person name="Lucas S."/>
            <person name="Lapidus A."/>
            <person name="Barry K."/>
            <person name="Detter J.C."/>
            <person name="Glavina del Rio T."/>
            <person name="Hammon N."/>
            <person name="Israni S."/>
            <person name="Pitluck S."/>
            <person name="Goltsman E.G."/>
            <person name="Martinez M."/>
            <person name="Schmutz J."/>
            <person name="Larimer F."/>
            <person name="Land M."/>
            <person name="Hauser L."/>
            <person name="Kyrpides N."/>
            <person name="Kim E."/>
            <person name="Boone D.R."/>
            <person name="Brockman F."/>
            <person name="Culley D."/>
            <person name="Ferry J."/>
            <person name="Gunsalus R."/>
            <person name="McInerney M.J."/>
            <person name="Morrison M."/>
            <person name="Plugge C."/>
            <person name="Rohlin L."/>
            <person name="Scholten J."/>
            <person name="Sieber J."/>
            <person name="Stams A.J.M."/>
            <person name="Worm P."/>
            <person name="Henstra A.M."/>
            <person name="Richardson P."/>
        </authorList>
    </citation>
    <scope>NUCLEOTIDE SEQUENCE [LARGE SCALE GENOMIC DNA]</scope>
    <source>
        <strain evidence="3">DSM 10017 / MPOB</strain>
    </source>
</reference>
<feature type="compositionally biased region" description="Acidic residues" evidence="1">
    <location>
        <begin position="197"/>
        <end position="214"/>
    </location>
</feature>
<keyword evidence="3" id="KW-1185">Reference proteome</keyword>
<sequence length="214" mass="22685">MFSLCVAAPVMVEKNLFAQDRKPPPPESATPAAQSNKPGPSHNAIQLDGIIIHGDSRKALLRYKGQVPGAEKKKDRSPYVTVREGQRFGDYQVVKIESKSVSLEKDGQVFVISLFSDGKVVTPLPAAAAVPPQPRPARPPQPGHPPEMPGGRMMPAQPPMPEGAEGAGHATMAAPGADSGTVRPGTPAESPPAQPQPDEEPQEEEEEVAEESDQ</sequence>
<evidence type="ECO:0000256" key="1">
    <source>
        <dbReference type="SAM" id="MobiDB-lite"/>
    </source>
</evidence>
<accession>A0LPI5</accession>
<feature type="region of interest" description="Disordered" evidence="1">
    <location>
        <begin position="125"/>
        <end position="214"/>
    </location>
</feature>
<feature type="compositionally biased region" description="Pro residues" evidence="1">
    <location>
        <begin position="131"/>
        <end position="148"/>
    </location>
</feature>
<dbReference type="InParanoid" id="A0LPI5"/>
<dbReference type="EMBL" id="CP000478">
    <property type="protein sequence ID" value="ABK19337.1"/>
    <property type="molecule type" value="Genomic_DNA"/>
</dbReference>
<name>A0LPI5_SYNFM</name>
<organism evidence="2 3">
    <name type="scientific">Syntrophobacter fumaroxidans (strain DSM 10017 / MPOB)</name>
    <dbReference type="NCBI Taxonomy" id="335543"/>
    <lineage>
        <taxon>Bacteria</taxon>
        <taxon>Pseudomonadati</taxon>
        <taxon>Thermodesulfobacteriota</taxon>
        <taxon>Syntrophobacteria</taxon>
        <taxon>Syntrophobacterales</taxon>
        <taxon>Syntrophobacteraceae</taxon>
        <taxon>Syntrophobacter</taxon>
    </lineage>
</organism>
<proteinExistence type="predicted"/>
<evidence type="ECO:0000313" key="2">
    <source>
        <dbReference type="EMBL" id="ABK19337.1"/>
    </source>
</evidence>
<gene>
    <name evidence="2" type="ordered locus">Sfum_3667</name>
</gene>
<dbReference type="HOGENOM" id="CLU_1288349_0_0_7"/>
<dbReference type="KEGG" id="sfu:Sfum_3667"/>